<accession>A0A916S225</accession>
<reference evidence="2" key="2">
    <citation type="submission" date="2020-09" db="EMBL/GenBank/DDBJ databases">
        <authorList>
            <person name="Sun Q."/>
            <person name="Zhou Y."/>
        </authorList>
    </citation>
    <scope>NUCLEOTIDE SEQUENCE</scope>
    <source>
        <strain evidence="2">CGMCC 1.15447</strain>
    </source>
</reference>
<keyword evidence="1" id="KW-0472">Membrane</keyword>
<evidence type="ECO:0000256" key="1">
    <source>
        <dbReference type="SAM" id="Phobius"/>
    </source>
</evidence>
<dbReference type="Proteomes" id="UP000648801">
    <property type="component" value="Unassembled WGS sequence"/>
</dbReference>
<evidence type="ECO:0000313" key="2">
    <source>
        <dbReference type="EMBL" id="GGA80775.1"/>
    </source>
</evidence>
<sequence length="60" mass="6431">MKKTEQRSWTMTVAALIAAIGVSLVVRGADLAWRPAGWILAGLAIALPAVFVAYDAFRSK</sequence>
<feature type="transmembrane region" description="Helical" evidence="1">
    <location>
        <begin position="38"/>
        <end position="57"/>
    </location>
</feature>
<protein>
    <submittedName>
        <fullName evidence="2">Uncharacterized protein</fullName>
    </submittedName>
</protein>
<dbReference type="EMBL" id="BMJB01000006">
    <property type="protein sequence ID" value="GGA80775.1"/>
    <property type="molecule type" value="Genomic_DNA"/>
</dbReference>
<dbReference type="RefSeq" id="WP_188760839.1">
    <property type="nucleotide sequence ID" value="NZ_BMJB01000006.1"/>
</dbReference>
<keyword evidence="1" id="KW-0812">Transmembrane</keyword>
<keyword evidence="1" id="KW-1133">Transmembrane helix</keyword>
<proteinExistence type="predicted"/>
<gene>
    <name evidence="2" type="ORF">GCM10011507_34980</name>
</gene>
<evidence type="ECO:0000313" key="3">
    <source>
        <dbReference type="Proteomes" id="UP000648801"/>
    </source>
</evidence>
<organism evidence="2 3">
    <name type="scientific">Edaphobacter acidisoli</name>
    <dbReference type="NCBI Taxonomy" id="2040573"/>
    <lineage>
        <taxon>Bacteria</taxon>
        <taxon>Pseudomonadati</taxon>
        <taxon>Acidobacteriota</taxon>
        <taxon>Terriglobia</taxon>
        <taxon>Terriglobales</taxon>
        <taxon>Acidobacteriaceae</taxon>
        <taxon>Edaphobacter</taxon>
    </lineage>
</organism>
<keyword evidence="3" id="KW-1185">Reference proteome</keyword>
<reference evidence="2" key="1">
    <citation type="journal article" date="2014" name="Int. J. Syst. Evol. Microbiol.">
        <title>Complete genome sequence of Corynebacterium casei LMG S-19264T (=DSM 44701T), isolated from a smear-ripened cheese.</title>
        <authorList>
            <consortium name="US DOE Joint Genome Institute (JGI-PGF)"/>
            <person name="Walter F."/>
            <person name="Albersmeier A."/>
            <person name="Kalinowski J."/>
            <person name="Ruckert C."/>
        </authorList>
    </citation>
    <scope>NUCLEOTIDE SEQUENCE</scope>
    <source>
        <strain evidence="2">CGMCC 1.15447</strain>
    </source>
</reference>
<dbReference type="AlphaFoldDB" id="A0A916S225"/>
<name>A0A916S225_9BACT</name>
<comment type="caution">
    <text evidence="2">The sequence shown here is derived from an EMBL/GenBank/DDBJ whole genome shotgun (WGS) entry which is preliminary data.</text>
</comment>